<evidence type="ECO:0000256" key="2">
    <source>
        <dbReference type="ARBA" id="ARBA00022723"/>
    </source>
</evidence>
<comment type="cofactor">
    <cofactor evidence="1">
        <name>Co(2+)</name>
        <dbReference type="ChEBI" id="CHEBI:48828"/>
    </cofactor>
</comment>
<dbReference type="PROSITE" id="PS51677">
    <property type="entry name" value="NODB"/>
    <property type="match status" value="1"/>
</dbReference>
<dbReference type="GO" id="GO:0046872">
    <property type="term" value="F:metal ion binding"/>
    <property type="evidence" value="ECO:0007669"/>
    <property type="project" value="UniProtKB-KW"/>
</dbReference>
<keyword evidence="4" id="KW-0378">Hydrolase</keyword>
<feature type="domain" description="NodB homology" evidence="8">
    <location>
        <begin position="79"/>
        <end position="323"/>
    </location>
</feature>
<name>A0A9P5VQF8_9FUNG</name>
<evidence type="ECO:0000256" key="1">
    <source>
        <dbReference type="ARBA" id="ARBA00001941"/>
    </source>
</evidence>
<evidence type="ECO:0000256" key="6">
    <source>
        <dbReference type="SAM" id="MobiDB-lite"/>
    </source>
</evidence>
<keyword evidence="3 7" id="KW-0732">Signal</keyword>
<dbReference type="InterPro" id="IPR002509">
    <property type="entry name" value="NODB_dom"/>
</dbReference>
<evidence type="ECO:0000256" key="3">
    <source>
        <dbReference type="ARBA" id="ARBA00022729"/>
    </source>
</evidence>
<evidence type="ECO:0000256" key="7">
    <source>
        <dbReference type="SAM" id="SignalP"/>
    </source>
</evidence>
<feature type="region of interest" description="Disordered" evidence="6">
    <location>
        <begin position="212"/>
        <end position="250"/>
    </location>
</feature>
<dbReference type="PANTHER" id="PTHR46471:SF6">
    <property type="entry name" value="GLYCOSYL HYDROLASE"/>
    <property type="match status" value="1"/>
</dbReference>
<keyword evidence="5" id="KW-0119">Carbohydrate metabolism</keyword>
<dbReference type="EMBL" id="JAAAUY010000031">
    <property type="protein sequence ID" value="KAF9337295.1"/>
    <property type="molecule type" value="Genomic_DNA"/>
</dbReference>
<dbReference type="Gene3D" id="3.20.20.370">
    <property type="entry name" value="Glycoside hydrolase/deacetylase"/>
    <property type="match status" value="1"/>
</dbReference>
<organism evidence="9 10">
    <name type="scientific">Podila minutissima</name>
    <dbReference type="NCBI Taxonomy" id="64525"/>
    <lineage>
        <taxon>Eukaryota</taxon>
        <taxon>Fungi</taxon>
        <taxon>Fungi incertae sedis</taxon>
        <taxon>Mucoromycota</taxon>
        <taxon>Mortierellomycotina</taxon>
        <taxon>Mortierellomycetes</taxon>
        <taxon>Mortierellales</taxon>
        <taxon>Mortierellaceae</taxon>
        <taxon>Podila</taxon>
    </lineage>
</organism>
<dbReference type="SUPFAM" id="SSF88713">
    <property type="entry name" value="Glycoside hydrolase/deacetylase"/>
    <property type="match status" value="1"/>
</dbReference>
<evidence type="ECO:0000256" key="4">
    <source>
        <dbReference type="ARBA" id="ARBA00022801"/>
    </source>
</evidence>
<sequence length="323" mass="35585">MVSAYGASWWPLCILVISALSIAFRPSHYQASAAPIPPPLTRQPPNSFNNTFFPYTVSGPVPPPVHQPGSVLDTCFAENTYAISFDDGPGQLTDELLDFLDEQNLKVTFFVNGDNWSCVYSTESQRLLKRAYADQHQIAAHPWSHQDLESLSDDAIRQEMFKMEQAFRQILGVVPRYMRPPFGEHSPRVRGVLQQLGYVLVLWDVDQHPAKAKGIESSDNSPSAQKPMGGHAHHYSSSSEQSFASNRAEAVRGVPPAVPLDRDAMSLSGIFQEATSTWALEYVESVGYAIQPVGTCLGEADPRLWYKEIGPAAPEGSFPTTCS</sequence>
<dbReference type="GO" id="GO:0016810">
    <property type="term" value="F:hydrolase activity, acting on carbon-nitrogen (but not peptide) bonds"/>
    <property type="evidence" value="ECO:0007669"/>
    <property type="project" value="InterPro"/>
</dbReference>
<dbReference type="Pfam" id="PF01522">
    <property type="entry name" value="Polysacc_deac_1"/>
    <property type="match status" value="1"/>
</dbReference>
<keyword evidence="2" id="KW-0479">Metal-binding</keyword>
<feature type="signal peptide" evidence="7">
    <location>
        <begin position="1"/>
        <end position="23"/>
    </location>
</feature>
<evidence type="ECO:0000313" key="9">
    <source>
        <dbReference type="EMBL" id="KAF9337295.1"/>
    </source>
</evidence>
<proteinExistence type="predicted"/>
<protein>
    <submittedName>
        <fullName evidence="9">Carbohydrate esterase 4 protein</fullName>
    </submittedName>
</protein>
<feature type="compositionally biased region" description="Polar residues" evidence="6">
    <location>
        <begin position="235"/>
        <end position="245"/>
    </location>
</feature>
<feature type="chain" id="PRO_5040501104" evidence="7">
    <location>
        <begin position="24"/>
        <end position="323"/>
    </location>
</feature>
<comment type="caution">
    <text evidence="9">The sequence shown here is derived from an EMBL/GenBank/DDBJ whole genome shotgun (WGS) entry which is preliminary data.</text>
</comment>
<keyword evidence="10" id="KW-1185">Reference proteome</keyword>
<dbReference type="GO" id="GO:0005975">
    <property type="term" value="P:carbohydrate metabolic process"/>
    <property type="evidence" value="ECO:0007669"/>
    <property type="project" value="InterPro"/>
</dbReference>
<evidence type="ECO:0000313" key="10">
    <source>
        <dbReference type="Proteomes" id="UP000696485"/>
    </source>
</evidence>
<reference evidence="9" key="1">
    <citation type="journal article" date="2020" name="Fungal Divers.">
        <title>Resolving the Mortierellaceae phylogeny through synthesis of multi-gene phylogenetics and phylogenomics.</title>
        <authorList>
            <person name="Vandepol N."/>
            <person name="Liber J."/>
            <person name="Desiro A."/>
            <person name="Na H."/>
            <person name="Kennedy M."/>
            <person name="Barry K."/>
            <person name="Grigoriev I.V."/>
            <person name="Miller A.N."/>
            <person name="O'Donnell K."/>
            <person name="Stajich J.E."/>
            <person name="Bonito G."/>
        </authorList>
    </citation>
    <scope>NUCLEOTIDE SEQUENCE</scope>
    <source>
        <strain evidence="9">NVP1</strain>
    </source>
</reference>
<gene>
    <name evidence="9" type="primary">D25_2</name>
    <name evidence="9" type="ORF">BG006_005506</name>
</gene>
<dbReference type="InterPro" id="IPR011330">
    <property type="entry name" value="Glyco_hydro/deAcase_b/a-brl"/>
</dbReference>
<dbReference type="AlphaFoldDB" id="A0A9P5VQF8"/>
<evidence type="ECO:0000259" key="8">
    <source>
        <dbReference type="PROSITE" id="PS51677"/>
    </source>
</evidence>
<evidence type="ECO:0000256" key="5">
    <source>
        <dbReference type="ARBA" id="ARBA00023277"/>
    </source>
</evidence>
<dbReference type="Proteomes" id="UP000696485">
    <property type="component" value="Unassembled WGS sequence"/>
</dbReference>
<dbReference type="PANTHER" id="PTHR46471">
    <property type="entry name" value="CHITIN DEACETYLASE"/>
    <property type="match status" value="1"/>
</dbReference>
<accession>A0A9P5VQF8</accession>